<dbReference type="Proteomes" id="UP000694864">
    <property type="component" value="Chromosome 12"/>
</dbReference>
<dbReference type="InterPro" id="IPR046349">
    <property type="entry name" value="C1-like_sf"/>
</dbReference>
<feature type="domain" description="DC1" evidence="2">
    <location>
        <begin position="185"/>
        <end position="232"/>
    </location>
</feature>
<organism evidence="4 5">
    <name type="scientific">Camelina sativa</name>
    <name type="common">False flax</name>
    <name type="synonym">Myagrum sativum</name>
    <dbReference type="NCBI Taxonomy" id="90675"/>
    <lineage>
        <taxon>Eukaryota</taxon>
        <taxon>Viridiplantae</taxon>
        <taxon>Streptophyta</taxon>
        <taxon>Embryophyta</taxon>
        <taxon>Tracheophyta</taxon>
        <taxon>Spermatophyta</taxon>
        <taxon>Magnoliopsida</taxon>
        <taxon>eudicotyledons</taxon>
        <taxon>Gunneridae</taxon>
        <taxon>Pentapetalae</taxon>
        <taxon>rosids</taxon>
        <taxon>malvids</taxon>
        <taxon>Brassicales</taxon>
        <taxon>Brassicaceae</taxon>
        <taxon>Camelineae</taxon>
        <taxon>Camelina</taxon>
    </lineage>
</organism>
<dbReference type="Pfam" id="PF22926">
    <property type="entry name" value="C1-like_CT"/>
    <property type="match status" value="1"/>
</dbReference>
<dbReference type="Pfam" id="PF03107">
    <property type="entry name" value="C1_2"/>
    <property type="match status" value="3"/>
</dbReference>
<sequence>MDAIASESFLGGMKADFHEHLVYPTNISSLCDACYNSEVRVEGEGGYICNPCDLYVHKACIEINNPYRHKHPLKLLQHNYVHEHGKKCLLCKELLRSKEYPLVKLFYHCFICDISVCNLCPSKPLVIDDIPKKIHEHPLTQMMIKVSFTCEACGVCRDGFPCVCLQCSFIIHRYCTQLPRVIRINRHEHRVSHTYSLGPGDWVCGVCHKCINRLYGAYSCSICRYAVHSKCVKRDNVWDGFELEDEPEDDYEDLDPFKVVGEGVIIHFSHKHHLRLTDNNHESVNDGNRHCYACTFPIYYDPCYTCEKCHFVLHETCANLPKRKQHEVHNRELILNGNPNGLWFHCEACRRICTGFSYRREGAGIDVCCAMVSKTFNHESHQHPLFFLSNIFFNSCGACDEILLPYLMRCIECDYELCFKCATLPKKVIRHKHDRHPLSLCYGKNASGLYWCEICEATINPKGWFYVCNDCASTLHVWCILGNFIQVRPGHIFITKTGEHFEVVDNIHHSRPFCSVDECRRRCIYEYVLESKDNKNTYACDPRCLMFNKR</sequence>
<reference evidence="4" key="1">
    <citation type="journal article" date="2014" name="Nat. Commun.">
        <title>The emerging biofuel crop Camelina sativa retains a highly undifferentiated hexaploid genome structure.</title>
        <authorList>
            <person name="Kagale S."/>
            <person name="Koh C."/>
            <person name="Nixon J."/>
            <person name="Bollina V."/>
            <person name="Clarke W.E."/>
            <person name="Tuteja R."/>
            <person name="Spillane C."/>
            <person name="Robinson S.J."/>
            <person name="Links M.G."/>
            <person name="Clarke C."/>
            <person name="Higgins E.E."/>
            <person name="Huebert T."/>
            <person name="Sharpe A.G."/>
            <person name="Parkin I.A."/>
        </authorList>
    </citation>
    <scope>NUCLEOTIDE SEQUENCE [LARGE SCALE GENOMIC DNA]</scope>
    <source>
        <strain evidence="4">cv. DH55</strain>
    </source>
</reference>
<feature type="domain" description="DC1" evidence="2">
    <location>
        <begin position="268"/>
        <end position="318"/>
    </location>
</feature>
<protein>
    <submittedName>
        <fullName evidence="5">Uncharacterized protein LOC104733942</fullName>
    </submittedName>
</protein>
<feature type="domain" description="DC1" evidence="2">
    <location>
        <begin position="432"/>
        <end position="480"/>
    </location>
</feature>
<dbReference type="InterPro" id="IPR054483">
    <property type="entry name" value="DC1-like_CT"/>
</dbReference>
<dbReference type="InterPro" id="IPR053192">
    <property type="entry name" value="Vacuole_Formation_Reg"/>
</dbReference>
<evidence type="ECO:0000313" key="5">
    <source>
        <dbReference type="RefSeq" id="XP_010451769.1"/>
    </source>
</evidence>
<evidence type="ECO:0000256" key="1">
    <source>
        <dbReference type="ARBA" id="ARBA00022737"/>
    </source>
</evidence>
<proteinExistence type="predicted"/>
<reference evidence="5" key="2">
    <citation type="submission" date="2025-08" db="UniProtKB">
        <authorList>
            <consortium name="RefSeq"/>
        </authorList>
    </citation>
    <scope>IDENTIFICATION</scope>
    <source>
        <tissue evidence="5">Leaf</tissue>
    </source>
</reference>
<name>A0ABM0V6R6_CAMSA</name>
<gene>
    <name evidence="5" type="primary">LOC104733942</name>
</gene>
<dbReference type="GeneID" id="104733942"/>
<accession>A0ABM0V6R6</accession>
<dbReference type="PANTHER" id="PTHR32410:SF184">
    <property type="entry name" value="CHP-RICH ZINC FINGER PROTEIN-LIKE-RELATED"/>
    <property type="match status" value="1"/>
</dbReference>
<evidence type="ECO:0000313" key="4">
    <source>
        <dbReference type="Proteomes" id="UP000694864"/>
    </source>
</evidence>
<dbReference type="SUPFAM" id="SSF57889">
    <property type="entry name" value="Cysteine-rich domain"/>
    <property type="match status" value="5"/>
</dbReference>
<evidence type="ECO:0000259" key="2">
    <source>
        <dbReference type="Pfam" id="PF03107"/>
    </source>
</evidence>
<dbReference type="InterPro" id="IPR004146">
    <property type="entry name" value="DC1"/>
</dbReference>
<dbReference type="PANTHER" id="PTHR32410">
    <property type="entry name" value="CYSTEINE/HISTIDINE-RICH C1 DOMAIN FAMILY PROTEIN"/>
    <property type="match status" value="1"/>
</dbReference>
<dbReference type="RefSeq" id="XP_010451769.1">
    <property type="nucleotide sequence ID" value="XM_010453467.1"/>
</dbReference>
<keyword evidence="4" id="KW-1185">Reference proteome</keyword>
<keyword evidence="1" id="KW-0677">Repeat</keyword>
<feature type="domain" description="DC1-like C-terminal" evidence="3">
    <location>
        <begin position="501"/>
        <end position="545"/>
    </location>
</feature>
<evidence type="ECO:0000259" key="3">
    <source>
        <dbReference type="Pfam" id="PF22926"/>
    </source>
</evidence>